<accession>A0A238XN87</accession>
<protein>
    <submittedName>
        <fullName evidence="5">Voltage-gated potassium channel</fullName>
    </submittedName>
</protein>
<keyword evidence="2" id="KW-0472">Membrane</keyword>
<dbReference type="Pfam" id="PF07885">
    <property type="entry name" value="Ion_trans_2"/>
    <property type="match status" value="1"/>
</dbReference>
<comment type="subcellular location">
    <subcellularLocation>
        <location evidence="1">Cell membrane</location>
        <topology evidence="1">Multi-pass membrane protein</topology>
    </subcellularLocation>
</comment>
<name>A0A238XN87_9FLAO</name>
<dbReference type="AlphaFoldDB" id="A0A238XN87"/>
<dbReference type="OrthoDB" id="9781411at2"/>
<feature type="domain" description="RCK N-terminal" evidence="3">
    <location>
        <begin position="107"/>
        <end position="224"/>
    </location>
</feature>
<keyword evidence="5" id="KW-0407">Ion channel</keyword>
<evidence type="ECO:0000313" key="5">
    <source>
        <dbReference type="EMBL" id="SNR60445.1"/>
    </source>
</evidence>
<evidence type="ECO:0000256" key="1">
    <source>
        <dbReference type="ARBA" id="ARBA00004651"/>
    </source>
</evidence>
<dbReference type="SUPFAM" id="SSF81324">
    <property type="entry name" value="Voltage-gated potassium channels"/>
    <property type="match status" value="1"/>
</dbReference>
<dbReference type="SUPFAM" id="SSF116726">
    <property type="entry name" value="TrkA C-terminal domain-like"/>
    <property type="match status" value="1"/>
</dbReference>
<feature type="transmembrane region" description="Helical" evidence="2">
    <location>
        <begin position="61"/>
        <end position="86"/>
    </location>
</feature>
<dbReference type="InterPro" id="IPR036721">
    <property type="entry name" value="RCK_C_sf"/>
</dbReference>
<dbReference type="Gene3D" id="3.40.50.720">
    <property type="entry name" value="NAD(P)-binding Rossmann-like Domain"/>
    <property type="match status" value="1"/>
</dbReference>
<keyword evidence="2" id="KW-0812">Transmembrane</keyword>
<evidence type="ECO:0000313" key="6">
    <source>
        <dbReference type="Proteomes" id="UP000198412"/>
    </source>
</evidence>
<dbReference type="InterPro" id="IPR050721">
    <property type="entry name" value="Trk_Ktr_HKT_K-transport"/>
</dbReference>
<dbReference type="PRINTS" id="PR01463">
    <property type="entry name" value="EAGCHANLFMLY"/>
</dbReference>
<dbReference type="InterPro" id="IPR036291">
    <property type="entry name" value="NAD(P)-bd_dom_sf"/>
</dbReference>
<keyword evidence="5" id="KW-0813">Transport</keyword>
<gene>
    <name evidence="5" type="ORF">SAMN04488111_1974</name>
</gene>
<dbReference type="InterPro" id="IPR013099">
    <property type="entry name" value="K_chnl_dom"/>
</dbReference>
<dbReference type="GO" id="GO:0005886">
    <property type="term" value="C:plasma membrane"/>
    <property type="evidence" value="ECO:0007669"/>
    <property type="project" value="UniProtKB-SubCell"/>
</dbReference>
<keyword evidence="5" id="KW-0406">Ion transport</keyword>
<organism evidence="5 6">
    <name type="scientific">Lutibacter flavus</name>
    <dbReference type="NCBI Taxonomy" id="691689"/>
    <lineage>
        <taxon>Bacteria</taxon>
        <taxon>Pseudomonadati</taxon>
        <taxon>Bacteroidota</taxon>
        <taxon>Flavobacteriia</taxon>
        <taxon>Flavobacteriales</taxon>
        <taxon>Flavobacteriaceae</taxon>
        <taxon>Lutibacter</taxon>
    </lineage>
</organism>
<dbReference type="Proteomes" id="UP000198412">
    <property type="component" value="Unassembled WGS sequence"/>
</dbReference>
<dbReference type="PROSITE" id="PS51201">
    <property type="entry name" value="RCK_N"/>
    <property type="match status" value="1"/>
</dbReference>
<evidence type="ECO:0000259" key="4">
    <source>
        <dbReference type="PROSITE" id="PS51202"/>
    </source>
</evidence>
<dbReference type="InterPro" id="IPR003938">
    <property type="entry name" value="K_chnl_volt-dep_EAG/ELK/ERG"/>
</dbReference>
<evidence type="ECO:0000256" key="2">
    <source>
        <dbReference type="SAM" id="Phobius"/>
    </source>
</evidence>
<dbReference type="Gene3D" id="3.30.70.1450">
    <property type="entry name" value="Regulator of K+ conductance, C-terminal domain"/>
    <property type="match status" value="1"/>
</dbReference>
<dbReference type="InterPro" id="IPR003148">
    <property type="entry name" value="RCK_N"/>
</dbReference>
<keyword evidence="6" id="KW-1185">Reference proteome</keyword>
<dbReference type="PANTHER" id="PTHR43833">
    <property type="entry name" value="POTASSIUM CHANNEL PROTEIN 2-RELATED-RELATED"/>
    <property type="match status" value="1"/>
</dbReference>
<dbReference type="SUPFAM" id="SSF51735">
    <property type="entry name" value="NAD(P)-binding Rossmann-fold domains"/>
    <property type="match status" value="1"/>
</dbReference>
<proteinExistence type="predicted"/>
<feature type="domain" description="RCK C-terminal" evidence="4">
    <location>
        <begin position="246"/>
        <end position="331"/>
    </location>
</feature>
<sequence>MILRPKLSISIALLLIVMAIGISGYMIISGDNFVDSLYMTVITMTTVGFGEIHSFSPSEKLFTIFLILISIVAYGYAVTAITEYLASGKFLEQLKIKKVEQKIENMNNHTVVCGYGRNGKQAVAKLIQFNQPCVVIEKRTAEIAELERDNILFVDGDATKDEDLAKLGLDRAKSLITALPSDADNLFVVLSARQFNKDFTIISRASNESSYGKLKFAGATNVIMPDKLGGAHMASLVVTPDLVEFVDRLTIAGDVEANLEEISVNELPKEYIDKTILDLDLRKKTGCNVIGFKTKAGDYLINPDAKTQLEKDTYLIVLGDKDQILKLRALF</sequence>
<dbReference type="GO" id="GO:0005249">
    <property type="term" value="F:voltage-gated potassium channel activity"/>
    <property type="evidence" value="ECO:0007669"/>
    <property type="project" value="InterPro"/>
</dbReference>
<evidence type="ECO:0000259" key="3">
    <source>
        <dbReference type="PROSITE" id="PS51201"/>
    </source>
</evidence>
<dbReference type="PROSITE" id="PS51202">
    <property type="entry name" value="RCK_C"/>
    <property type="match status" value="1"/>
</dbReference>
<reference evidence="6" key="1">
    <citation type="submission" date="2017-06" db="EMBL/GenBank/DDBJ databases">
        <authorList>
            <person name="Varghese N."/>
            <person name="Submissions S."/>
        </authorList>
    </citation>
    <scope>NUCLEOTIDE SEQUENCE [LARGE SCALE GENOMIC DNA]</scope>
    <source>
        <strain evidence="6">DSM 27993</strain>
    </source>
</reference>
<dbReference type="RefSeq" id="WP_089378273.1">
    <property type="nucleotide sequence ID" value="NZ_FZNX01000003.1"/>
</dbReference>
<dbReference type="EMBL" id="FZNX01000003">
    <property type="protein sequence ID" value="SNR60445.1"/>
    <property type="molecule type" value="Genomic_DNA"/>
</dbReference>
<dbReference type="Gene3D" id="1.10.287.70">
    <property type="match status" value="1"/>
</dbReference>
<dbReference type="PANTHER" id="PTHR43833:SF9">
    <property type="entry name" value="POTASSIUM CHANNEL PROTEIN YUGO-RELATED"/>
    <property type="match status" value="1"/>
</dbReference>
<dbReference type="Pfam" id="PF02254">
    <property type="entry name" value="TrkA_N"/>
    <property type="match status" value="1"/>
</dbReference>
<feature type="transmembrane region" description="Helical" evidence="2">
    <location>
        <begin position="7"/>
        <end position="28"/>
    </location>
</feature>
<dbReference type="Pfam" id="PF02080">
    <property type="entry name" value="TrkA_C"/>
    <property type="match status" value="1"/>
</dbReference>
<dbReference type="InterPro" id="IPR006037">
    <property type="entry name" value="RCK_C"/>
</dbReference>
<keyword evidence="2" id="KW-1133">Transmembrane helix</keyword>